<dbReference type="InterPro" id="IPR050839">
    <property type="entry name" value="Rho-assoc_Ser/Thr_Kinase"/>
</dbReference>
<comment type="caution">
    <text evidence="14">The sequence shown here is derived from an EMBL/GenBank/DDBJ whole genome shotgun (WGS) entry which is preliminary data.</text>
</comment>
<keyword evidence="8 11" id="KW-0067">ATP-binding</keyword>
<dbReference type="PROSITE" id="PS00108">
    <property type="entry name" value="PROTEIN_KINASE_ST"/>
    <property type="match status" value="1"/>
</dbReference>
<keyword evidence="7 14" id="KW-0418">Kinase</keyword>
<evidence type="ECO:0000256" key="5">
    <source>
        <dbReference type="ARBA" id="ARBA00022679"/>
    </source>
</evidence>
<dbReference type="Gene3D" id="1.10.510.10">
    <property type="entry name" value="Transferase(Phosphotransferase) domain 1"/>
    <property type="match status" value="1"/>
</dbReference>
<evidence type="ECO:0000256" key="8">
    <source>
        <dbReference type="ARBA" id="ARBA00022840"/>
    </source>
</evidence>
<dbReference type="InterPro" id="IPR000719">
    <property type="entry name" value="Prot_kinase_dom"/>
</dbReference>
<keyword evidence="4" id="KW-0597">Phosphoprotein</keyword>
<keyword evidence="5" id="KW-0808">Transferase</keyword>
<dbReference type="PROSITE" id="PS51285">
    <property type="entry name" value="AGC_KINASE_CTER"/>
    <property type="match status" value="1"/>
</dbReference>
<accession>A0ABS2Y3W1</accession>
<feature type="domain" description="AGC-kinase C-terminal" evidence="13">
    <location>
        <begin position="448"/>
        <end position="519"/>
    </location>
</feature>
<reference evidence="14" key="1">
    <citation type="journal article" date="2021" name="Cell">
        <title>Tracing the genetic footprints of vertebrate landing in non-teleost ray-finned fishes.</title>
        <authorList>
            <person name="Bi X."/>
            <person name="Wang K."/>
            <person name="Yang L."/>
            <person name="Pan H."/>
            <person name="Jiang H."/>
            <person name="Wei Q."/>
            <person name="Fang M."/>
            <person name="Yu H."/>
            <person name="Zhu C."/>
            <person name="Cai Y."/>
            <person name="He Y."/>
            <person name="Gan X."/>
            <person name="Zeng H."/>
            <person name="Yu D."/>
            <person name="Zhu Y."/>
            <person name="Jiang H."/>
            <person name="Qiu Q."/>
            <person name="Yang H."/>
            <person name="Zhang Y.E."/>
            <person name="Wang W."/>
            <person name="Zhu M."/>
            <person name="He S."/>
            <person name="Zhang G."/>
        </authorList>
    </citation>
    <scope>NUCLEOTIDE SEQUENCE</scope>
    <source>
        <strain evidence="14">Pddl_001</strain>
    </source>
</reference>
<evidence type="ECO:0000313" key="14">
    <source>
        <dbReference type="EMBL" id="MBN3281349.1"/>
    </source>
</evidence>
<comment type="similarity">
    <text evidence="1">Belongs to the protein kinase superfamily. AGC Ser/Thr protein kinase family.</text>
</comment>
<keyword evidence="15" id="KW-1185">Reference proteome</keyword>
<dbReference type="EC" id="2.7.11.1" evidence="2"/>
<feature type="domain" description="Protein kinase" evidence="12">
    <location>
        <begin position="90"/>
        <end position="447"/>
    </location>
</feature>
<feature type="binding site" evidence="11">
    <location>
        <position position="119"/>
    </location>
    <ligand>
        <name>ATP</name>
        <dbReference type="ChEBI" id="CHEBI:30616"/>
    </ligand>
</feature>
<dbReference type="InterPro" id="IPR011009">
    <property type="entry name" value="Kinase-like_dom_sf"/>
</dbReference>
<evidence type="ECO:0000256" key="9">
    <source>
        <dbReference type="ARBA" id="ARBA00047899"/>
    </source>
</evidence>
<dbReference type="PROSITE" id="PS50011">
    <property type="entry name" value="PROTEIN_KINASE_DOM"/>
    <property type="match status" value="1"/>
</dbReference>
<dbReference type="PANTHER" id="PTHR22988">
    <property type="entry name" value="MYOTONIC DYSTROPHY S/T KINASE-RELATED"/>
    <property type="match status" value="1"/>
</dbReference>
<keyword evidence="3" id="KW-0723">Serine/threonine-protein kinase</keyword>
<evidence type="ECO:0000259" key="13">
    <source>
        <dbReference type="PROSITE" id="PS51285"/>
    </source>
</evidence>
<gene>
    <name evidence="14" type="primary">Stk38l_1</name>
    <name evidence="14" type="ORF">GTO93_0010146</name>
</gene>
<dbReference type="InterPro" id="IPR017892">
    <property type="entry name" value="Pkinase_C"/>
</dbReference>
<dbReference type="SUPFAM" id="SSF56112">
    <property type="entry name" value="Protein kinase-like (PK-like)"/>
    <property type="match status" value="1"/>
</dbReference>
<evidence type="ECO:0000256" key="1">
    <source>
        <dbReference type="ARBA" id="ARBA00009903"/>
    </source>
</evidence>
<dbReference type="InterPro" id="IPR017441">
    <property type="entry name" value="Protein_kinase_ATP_BS"/>
</dbReference>
<evidence type="ECO:0000256" key="7">
    <source>
        <dbReference type="ARBA" id="ARBA00022777"/>
    </source>
</evidence>
<evidence type="ECO:0000256" key="6">
    <source>
        <dbReference type="ARBA" id="ARBA00022741"/>
    </source>
</evidence>
<dbReference type="GO" id="GO:0016301">
    <property type="term" value="F:kinase activity"/>
    <property type="evidence" value="ECO:0007669"/>
    <property type="project" value="UniProtKB-KW"/>
</dbReference>
<evidence type="ECO:0000256" key="10">
    <source>
        <dbReference type="ARBA" id="ARBA00048679"/>
    </source>
</evidence>
<evidence type="ECO:0000259" key="12">
    <source>
        <dbReference type="PROSITE" id="PS50011"/>
    </source>
</evidence>
<dbReference type="Gene3D" id="3.30.200.20">
    <property type="entry name" value="Phosphorylase Kinase, domain 1"/>
    <property type="match status" value="1"/>
</dbReference>
<comment type="catalytic activity">
    <reaction evidence="9">
        <text>L-threonyl-[protein] + ATP = O-phospho-L-threonyl-[protein] + ADP + H(+)</text>
        <dbReference type="Rhea" id="RHEA:46608"/>
        <dbReference type="Rhea" id="RHEA-COMP:11060"/>
        <dbReference type="Rhea" id="RHEA-COMP:11605"/>
        <dbReference type="ChEBI" id="CHEBI:15378"/>
        <dbReference type="ChEBI" id="CHEBI:30013"/>
        <dbReference type="ChEBI" id="CHEBI:30616"/>
        <dbReference type="ChEBI" id="CHEBI:61977"/>
        <dbReference type="ChEBI" id="CHEBI:456216"/>
        <dbReference type="EC" id="2.7.11.1"/>
    </reaction>
</comment>
<sequence length="530" mass="61394">MAVTGGIATSFPMSNHTRERVTVAKLTLENFYSTLITQHEEREMRQRKLEKVMDEEGLIDEEKKMRRSQHARKETEFLRLKRTRLGLDDFESLKIIGRGAFGEVRLVQKKDTGHIYAMKILRKADMLEKEQVAHIRAERDMLVEADGAWVVKMFYSFQDKRNLYLIMEFLPGDSQSDSILLYRPDLWSTSAIVDTWTVSPISAMECCRSFRIVIGLLVVSLTNALLTRLISDMMTLLMKKDTLTEEETQFYIAETVLAIDSIHQLGFIHRDIKPDNLLLDSRGHVKLSDFGLCTGLKKAHRTEFYRNLTHNPPSDFRDLLPTAFQNMNSKRKAETWKKNRRQLAYSTVGTPDYIAPEVFMQTGYNKLCDWWSLGVIMYEMLIGYPPFCSETPQETYRKVMNWKETLVFPPEVPISEKAKDLILRYCSDAEDRVGAVSVEEIKSHPFFEPVDWDHIRERPAAISIGIKSIDDTSNFDEFPESDILQPISVTNATEQDYKSKDWVFLNYTYKRFEGLTQRGSIPSYMKAGKL</sequence>
<comment type="catalytic activity">
    <reaction evidence="10">
        <text>L-seryl-[protein] + ATP = O-phospho-L-seryl-[protein] + ADP + H(+)</text>
        <dbReference type="Rhea" id="RHEA:17989"/>
        <dbReference type="Rhea" id="RHEA-COMP:9863"/>
        <dbReference type="Rhea" id="RHEA-COMP:11604"/>
        <dbReference type="ChEBI" id="CHEBI:15378"/>
        <dbReference type="ChEBI" id="CHEBI:29999"/>
        <dbReference type="ChEBI" id="CHEBI:30616"/>
        <dbReference type="ChEBI" id="CHEBI:83421"/>
        <dbReference type="ChEBI" id="CHEBI:456216"/>
        <dbReference type="EC" id="2.7.11.1"/>
    </reaction>
</comment>
<dbReference type="InterPro" id="IPR000961">
    <property type="entry name" value="AGC-kinase_C"/>
</dbReference>
<name>A0ABS2Y3W1_POLSP</name>
<feature type="non-terminal residue" evidence="14">
    <location>
        <position position="1"/>
    </location>
</feature>
<dbReference type="EMBL" id="JAAWVQ010107794">
    <property type="protein sequence ID" value="MBN3281349.1"/>
    <property type="molecule type" value="Genomic_DNA"/>
</dbReference>
<protein>
    <recommendedName>
        <fullName evidence="2">non-specific serine/threonine protein kinase</fullName>
        <ecNumber evidence="2">2.7.11.1</ecNumber>
    </recommendedName>
</protein>
<feature type="non-terminal residue" evidence="14">
    <location>
        <position position="530"/>
    </location>
</feature>
<evidence type="ECO:0000256" key="4">
    <source>
        <dbReference type="ARBA" id="ARBA00022553"/>
    </source>
</evidence>
<keyword evidence="6 11" id="KW-0547">Nucleotide-binding</keyword>
<organism evidence="14 15">
    <name type="scientific">Polyodon spathula</name>
    <name type="common">North American paddlefish</name>
    <name type="synonym">Squalus spathula</name>
    <dbReference type="NCBI Taxonomy" id="7913"/>
    <lineage>
        <taxon>Eukaryota</taxon>
        <taxon>Metazoa</taxon>
        <taxon>Chordata</taxon>
        <taxon>Craniata</taxon>
        <taxon>Vertebrata</taxon>
        <taxon>Euteleostomi</taxon>
        <taxon>Actinopterygii</taxon>
        <taxon>Chondrostei</taxon>
        <taxon>Acipenseriformes</taxon>
        <taxon>Polyodontidae</taxon>
        <taxon>Polyodon</taxon>
    </lineage>
</organism>
<evidence type="ECO:0000256" key="3">
    <source>
        <dbReference type="ARBA" id="ARBA00022527"/>
    </source>
</evidence>
<dbReference type="PROSITE" id="PS00107">
    <property type="entry name" value="PROTEIN_KINASE_ATP"/>
    <property type="match status" value="1"/>
</dbReference>
<dbReference type="InterPro" id="IPR008271">
    <property type="entry name" value="Ser/Thr_kinase_AS"/>
</dbReference>
<evidence type="ECO:0000313" key="15">
    <source>
        <dbReference type="Proteomes" id="UP001166093"/>
    </source>
</evidence>
<dbReference type="Proteomes" id="UP001166093">
    <property type="component" value="Unassembled WGS sequence"/>
</dbReference>
<proteinExistence type="inferred from homology"/>
<dbReference type="Pfam" id="PF00433">
    <property type="entry name" value="Pkinase_C"/>
    <property type="match status" value="1"/>
</dbReference>
<evidence type="ECO:0000256" key="11">
    <source>
        <dbReference type="PROSITE-ProRule" id="PRU10141"/>
    </source>
</evidence>
<evidence type="ECO:0000256" key="2">
    <source>
        <dbReference type="ARBA" id="ARBA00012513"/>
    </source>
</evidence>
<dbReference type="PANTHER" id="PTHR22988:SF76">
    <property type="entry name" value="CHROMOSOME UNDETERMINED SCAFFOLD_135, WHOLE GENOME SHOTGUN SEQUENCE"/>
    <property type="match status" value="1"/>
</dbReference>
<dbReference type="SMART" id="SM00220">
    <property type="entry name" value="S_TKc"/>
    <property type="match status" value="1"/>
</dbReference>
<dbReference type="Pfam" id="PF00069">
    <property type="entry name" value="Pkinase"/>
    <property type="match status" value="3"/>
</dbReference>